<accession>C0BX68</accession>
<comment type="caution">
    <text evidence="1">The sequence shown here is derived from an EMBL/GenBank/DDBJ whole genome shotgun (WGS) entry which is preliminary data.</text>
</comment>
<sequence length="58" mass="6818">MYGSRLHSWKGEFLPFRPAYLTSGYVFSLHPHFSVAYRTQLHKMIIITQGDIKFRTGE</sequence>
<protein>
    <submittedName>
        <fullName evidence="1">Uncharacterized protein</fullName>
    </submittedName>
</protein>
<dbReference type="STRING" id="553973.CLOHYLEM_04406"/>
<organism evidence="1 2">
    <name type="scientific">[Clostridium] hylemonae DSM 15053</name>
    <dbReference type="NCBI Taxonomy" id="553973"/>
    <lineage>
        <taxon>Bacteria</taxon>
        <taxon>Bacillati</taxon>
        <taxon>Bacillota</taxon>
        <taxon>Clostridia</taxon>
        <taxon>Lachnospirales</taxon>
        <taxon>Lachnospiraceae</taxon>
    </lineage>
</organism>
<dbReference type="Proteomes" id="UP000004893">
    <property type="component" value="Unassembled WGS sequence"/>
</dbReference>
<evidence type="ECO:0000313" key="2">
    <source>
        <dbReference type="Proteomes" id="UP000004893"/>
    </source>
</evidence>
<evidence type="ECO:0000313" key="1">
    <source>
        <dbReference type="EMBL" id="EEG75477.1"/>
    </source>
</evidence>
<dbReference type="AlphaFoldDB" id="C0BX68"/>
<gene>
    <name evidence="1" type="ORF">CLOHYLEM_04406</name>
</gene>
<name>C0BX68_9FIRM</name>
<proteinExistence type="predicted"/>
<keyword evidence="2" id="KW-1185">Reference proteome</keyword>
<dbReference type="HOGENOM" id="CLU_2971326_0_0_9"/>
<reference evidence="1" key="2">
    <citation type="submission" date="2013-06" db="EMBL/GenBank/DDBJ databases">
        <title>Draft genome sequence of Clostridium hylemonae (DSM 15053).</title>
        <authorList>
            <person name="Sudarsanam P."/>
            <person name="Ley R."/>
            <person name="Guruge J."/>
            <person name="Turnbaugh P.J."/>
            <person name="Mahowald M."/>
            <person name="Liep D."/>
            <person name="Gordon J."/>
        </authorList>
    </citation>
    <scope>NUCLEOTIDE SEQUENCE</scope>
    <source>
        <strain evidence="1">DSM 15053</strain>
    </source>
</reference>
<dbReference type="EMBL" id="ABYI02000008">
    <property type="protein sequence ID" value="EEG75477.1"/>
    <property type="molecule type" value="Genomic_DNA"/>
</dbReference>
<reference evidence="1" key="1">
    <citation type="submission" date="2009-02" db="EMBL/GenBank/DDBJ databases">
        <authorList>
            <person name="Fulton L."/>
            <person name="Clifton S."/>
            <person name="Fulton B."/>
            <person name="Xu J."/>
            <person name="Minx P."/>
            <person name="Pepin K.H."/>
            <person name="Johnson M."/>
            <person name="Bhonagiri V."/>
            <person name="Nash W.E."/>
            <person name="Mardis E.R."/>
            <person name="Wilson R.K."/>
        </authorList>
    </citation>
    <scope>NUCLEOTIDE SEQUENCE [LARGE SCALE GENOMIC DNA]</scope>
    <source>
        <strain evidence="1">DSM 15053</strain>
    </source>
</reference>